<evidence type="ECO:0000313" key="2">
    <source>
        <dbReference type="Proteomes" id="UP001205843"/>
    </source>
</evidence>
<organism evidence="1 2">
    <name type="scientific">Natronocella acetinitrilica</name>
    <dbReference type="NCBI Taxonomy" id="414046"/>
    <lineage>
        <taxon>Bacteria</taxon>
        <taxon>Pseudomonadati</taxon>
        <taxon>Pseudomonadota</taxon>
        <taxon>Gammaproteobacteria</taxon>
        <taxon>Chromatiales</taxon>
        <taxon>Ectothiorhodospiraceae</taxon>
        <taxon>Natronocella</taxon>
    </lineage>
</organism>
<dbReference type="EMBL" id="JALJXV010000007">
    <property type="protein sequence ID" value="MCP1675956.1"/>
    <property type="molecule type" value="Genomic_DNA"/>
</dbReference>
<sequence length="100" mass="11689">MFRVVIRGENYLVNLTGEPQLLGFHVTHYVKSEDEGTAGTIARIRTRQDRHLHESLLNPPENPSRLECASVKKVWWRRGRENGRYQFWEMSPGAHDSSRE</sequence>
<gene>
    <name evidence="1" type="ORF">J2T57_003111</name>
</gene>
<comment type="caution">
    <text evidence="1">The sequence shown here is derived from an EMBL/GenBank/DDBJ whole genome shotgun (WGS) entry which is preliminary data.</text>
</comment>
<dbReference type="Proteomes" id="UP001205843">
    <property type="component" value="Unassembled WGS sequence"/>
</dbReference>
<name>A0AAE3G717_9GAMM</name>
<keyword evidence="2" id="KW-1185">Reference proteome</keyword>
<accession>A0AAE3G717</accession>
<evidence type="ECO:0000313" key="1">
    <source>
        <dbReference type="EMBL" id="MCP1675956.1"/>
    </source>
</evidence>
<dbReference type="AlphaFoldDB" id="A0AAE3G717"/>
<protein>
    <submittedName>
        <fullName evidence="1">Uncharacterized protein</fullName>
    </submittedName>
</protein>
<proteinExistence type="predicted"/>
<reference evidence="1" key="1">
    <citation type="submission" date="2022-03" db="EMBL/GenBank/DDBJ databases">
        <title>Genomic Encyclopedia of Type Strains, Phase III (KMG-III): the genomes of soil and plant-associated and newly described type strains.</title>
        <authorList>
            <person name="Whitman W."/>
        </authorList>
    </citation>
    <scope>NUCLEOTIDE SEQUENCE</scope>
    <source>
        <strain evidence="1">ANL 6-2</strain>
    </source>
</reference>